<organism evidence="17 18">
    <name type="scientific">Herrania umbratica</name>
    <dbReference type="NCBI Taxonomy" id="108875"/>
    <lineage>
        <taxon>Eukaryota</taxon>
        <taxon>Viridiplantae</taxon>
        <taxon>Streptophyta</taxon>
        <taxon>Embryophyta</taxon>
        <taxon>Tracheophyta</taxon>
        <taxon>Spermatophyta</taxon>
        <taxon>Magnoliopsida</taxon>
        <taxon>eudicotyledons</taxon>
        <taxon>Gunneridae</taxon>
        <taxon>Pentapetalae</taxon>
        <taxon>rosids</taxon>
        <taxon>malvids</taxon>
        <taxon>Malvales</taxon>
        <taxon>Malvaceae</taxon>
        <taxon>Byttnerioideae</taxon>
        <taxon>Herrania</taxon>
    </lineage>
</organism>
<keyword evidence="15" id="KW-0503">Monooxygenase</keyword>
<protein>
    <recommendedName>
        <fullName evidence="12">Cytochrome P450 724B1</fullName>
    </recommendedName>
    <alternativeName>
        <fullName evidence="13">(22S)-22-hydroxycampesterol synthase</fullName>
    </alternativeName>
</protein>
<comment type="subcellular location">
    <subcellularLocation>
        <location evidence="1">Membrane</location>
        <topology evidence="1">Single-pass membrane protein</topology>
    </subcellularLocation>
</comment>
<dbReference type="PRINTS" id="PR00463">
    <property type="entry name" value="EP450I"/>
</dbReference>
<dbReference type="InterPro" id="IPR036396">
    <property type="entry name" value="Cyt_P450_sf"/>
</dbReference>
<evidence type="ECO:0000256" key="14">
    <source>
        <dbReference type="PIRSR" id="PIRSR602401-1"/>
    </source>
</evidence>
<keyword evidence="16" id="KW-0732">Signal</keyword>
<comment type="pathway">
    <text evidence="9">Plant hormone biosynthesis; brassinosteroid biosynthesis.</text>
</comment>
<comment type="catalytic activity">
    <reaction evidence="10">
        <text>campesterol + reduced [NADPH--hemoprotein reductase] + O2 = (22S)-22-hydroxycampesterol + oxidized [NADPH--hemoprotein reductase] + H2O + H(+)</text>
        <dbReference type="Rhea" id="RHEA:69835"/>
        <dbReference type="Rhea" id="RHEA-COMP:11964"/>
        <dbReference type="Rhea" id="RHEA-COMP:11965"/>
        <dbReference type="ChEBI" id="CHEBI:15377"/>
        <dbReference type="ChEBI" id="CHEBI:15378"/>
        <dbReference type="ChEBI" id="CHEBI:15379"/>
        <dbReference type="ChEBI" id="CHEBI:28623"/>
        <dbReference type="ChEBI" id="CHEBI:57618"/>
        <dbReference type="ChEBI" id="CHEBI:58210"/>
        <dbReference type="ChEBI" id="CHEBI:72331"/>
    </reaction>
    <physiologicalReaction direction="left-to-right" evidence="10">
        <dbReference type="Rhea" id="RHEA:69836"/>
    </physiologicalReaction>
</comment>
<evidence type="ECO:0000256" key="5">
    <source>
        <dbReference type="ARBA" id="ARBA00022723"/>
    </source>
</evidence>
<keyword evidence="15" id="KW-0560">Oxidoreductase</keyword>
<dbReference type="GO" id="GO:0004497">
    <property type="term" value="F:monooxygenase activity"/>
    <property type="evidence" value="ECO:0007669"/>
    <property type="project" value="UniProtKB-KW"/>
</dbReference>
<dbReference type="SUPFAM" id="SSF48264">
    <property type="entry name" value="Cytochrome P450"/>
    <property type="match status" value="1"/>
</dbReference>
<feature type="signal peptide" evidence="16">
    <location>
        <begin position="1"/>
        <end position="26"/>
    </location>
</feature>
<keyword evidence="17" id="KW-1185">Reference proteome</keyword>
<dbReference type="CDD" id="cd11043">
    <property type="entry name" value="CYP90-like"/>
    <property type="match status" value="1"/>
</dbReference>
<dbReference type="Pfam" id="PF00067">
    <property type="entry name" value="p450"/>
    <property type="match status" value="1"/>
</dbReference>
<keyword evidence="14 15" id="KW-0349">Heme</keyword>
<feature type="chain" id="PRO_5026968155" description="Cytochrome P450 724B1" evidence="16">
    <location>
        <begin position="27"/>
        <end position="480"/>
    </location>
</feature>
<dbReference type="RefSeq" id="XP_021299216.1">
    <property type="nucleotide sequence ID" value="XM_021443541.1"/>
</dbReference>
<dbReference type="GO" id="GO:0016125">
    <property type="term" value="P:sterol metabolic process"/>
    <property type="evidence" value="ECO:0007669"/>
    <property type="project" value="TreeGrafter"/>
</dbReference>
<comment type="similarity">
    <text evidence="3 15">Belongs to the cytochrome P450 family.</text>
</comment>
<keyword evidence="6" id="KW-1133">Transmembrane helix</keyword>
<dbReference type="Proteomes" id="UP000504621">
    <property type="component" value="Unplaced"/>
</dbReference>
<evidence type="ECO:0000256" key="3">
    <source>
        <dbReference type="ARBA" id="ARBA00010617"/>
    </source>
</evidence>
<dbReference type="InterPro" id="IPR002401">
    <property type="entry name" value="Cyt_P450_E_grp-I"/>
</dbReference>
<evidence type="ECO:0000256" key="7">
    <source>
        <dbReference type="ARBA" id="ARBA00023004"/>
    </source>
</evidence>
<dbReference type="Gene3D" id="1.10.630.10">
    <property type="entry name" value="Cytochrome P450"/>
    <property type="match status" value="1"/>
</dbReference>
<sequence length="480" mass="54434">MVGLFPLLLLVLLLGLGLHFLLQVFAKQEPANLPHGSMGWPLCGETLGFLKPHRSNSMGNFLQEHCSRYGRVFKSHLFGSPTVVSCDHELNWFVLQNEEKLFRVSYPKAMHGILGKFSLLIVSGDVHKKLRNVGASFISASKSKPNFANCVENMSISMMNSWKNCKQISFYKEVKKFTLNLILKHLLSIEPEEPLAVKILEDFLTYMKGFVSLPVYIPGTPYTSAVKARARLSATVTEIIKERKKEKLGLEEGDFLDIILSKGSLSDEETVSIVLDILLGGYETTATLMALIVYFLAHAPDALEKLRQEHNAIRKSKEDGEPLSWEDYQKMEFTCNVVYEAMRCGNVVKFVHRIALQDVQFKGYFIPSGWKVLPVFTAAHFDPSLHENPLEFNPWRWTDKATRKKVMPFGGGPRLCPGAELAKVEIAFFLHHLVLNYRWKTMADDFPLAYPYVEFRRGLLLEIEPVGAMLEKTPNCTTRV</sequence>
<keyword evidence="5 14" id="KW-0479">Metal-binding</keyword>
<dbReference type="GO" id="GO:0016705">
    <property type="term" value="F:oxidoreductase activity, acting on paired donors, with incorporation or reduction of molecular oxygen"/>
    <property type="evidence" value="ECO:0007669"/>
    <property type="project" value="InterPro"/>
</dbReference>
<dbReference type="GeneID" id="110427901"/>
<evidence type="ECO:0000256" key="12">
    <source>
        <dbReference type="ARBA" id="ARBA00067336"/>
    </source>
</evidence>
<keyword evidence="4" id="KW-0812">Transmembrane</keyword>
<evidence type="ECO:0000256" key="10">
    <source>
        <dbReference type="ARBA" id="ARBA00052777"/>
    </source>
</evidence>
<evidence type="ECO:0000256" key="6">
    <source>
        <dbReference type="ARBA" id="ARBA00022989"/>
    </source>
</evidence>
<dbReference type="OrthoDB" id="3945418at2759"/>
<evidence type="ECO:0000313" key="18">
    <source>
        <dbReference type="RefSeq" id="XP_021299216.1"/>
    </source>
</evidence>
<gene>
    <name evidence="18" type="primary">LOC110427901</name>
</gene>
<comment type="pathway">
    <text evidence="2">Hormone biosynthesis.</text>
</comment>
<dbReference type="PROSITE" id="PS00086">
    <property type="entry name" value="CYTOCHROME_P450"/>
    <property type="match status" value="1"/>
</dbReference>
<evidence type="ECO:0000256" key="1">
    <source>
        <dbReference type="ARBA" id="ARBA00004167"/>
    </source>
</evidence>
<feature type="binding site" description="axial binding residue" evidence="14">
    <location>
        <position position="416"/>
    </location>
    <ligand>
        <name>heme</name>
        <dbReference type="ChEBI" id="CHEBI:30413"/>
    </ligand>
    <ligandPart>
        <name>Fe</name>
        <dbReference type="ChEBI" id="CHEBI:18248"/>
    </ligandPart>
</feature>
<accession>A0A6J1BIC0</accession>
<dbReference type="PANTHER" id="PTHR24286">
    <property type="entry name" value="CYTOCHROME P450 26"/>
    <property type="match status" value="1"/>
</dbReference>
<comment type="pathway">
    <text evidence="11">Steroid biosynthesis.</text>
</comment>
<name>A0A6J1BIC0_9ROSI</name>
<evidence type="ECO:0000256" key="2">
    <source>
        <dbReference type="ARBA" id="ARBA00004972"/>
    </source>
</evidence>
<dbReference type="InterPro" id="IPR017972">
    <property type="entry name" value="Cyt_P450_CS"/>
</dbReference>
<dbReference type="GO" id="GO:0016020">
    <property type="term" value="C:membrane"/>
    <property type="evidence" value="ECO:0007669"/>
    <property type="project" value="UniProtKB-SubCell"/>
</dbReference>
<evidence type="ECO:0000256" key="15">
    <source>
        <dbReference type="RuleBase" id="RU000461"/>
    </source>
</evidence>
<keyword evidence="7 14" id="KW-0408">Iron</keyword>
<evidence type="ECO:0000256" key="16">
    <source>
        <dbReference type="SAM" id="SignalP"/>
    </source>
</evidence>
<comment type="cofactor">
    <cofactor evidence="14">
        <name>heme</name>
        <dbReference type="ChEBI" id="CHEBI:30413"/>
    </cofactor>
</comment>
<keyword evidence="8" id="KW-0472">Membrane</keyword>
<dbReference type="AlphaFoldDB" id="A0A6J1BIC0"/>
<evidence type="ECO:0000313" key="17">
    <source>
        <dbReference type="Proteomes" id="UP000504621"/>
    </source>
</evidence>
<evidence type="ECO:0000256" key="13">
    <source>
        <dbReference type="ARBA" id="ARBA00077474"/>
    </source>
</evidence>
<dbReference type="GO" id="GO:0010268">
    <property type="term" value="P:brassinosteroid homeostasis"/>
    <property type="evidence" value="ECO:0007669"/>
    <property type="project" value="TreeGrafter"/>
</dbReference>
<evidence type="ECO:0000256" key="9">
    <source>
        <dbReference type="ARBA" id="ARBA00037910"/>
    </source>
</evidence>
<dbReference type="GO" id="GO:0016132">
    <property type="term" value="P:brassinosteroid biosynthetic process"/>
    <property type="evidence" value="ECO:0007669"/>
    <property type="project" value="TreeGrafter"/>
</dbReference>
<dbReference type="InterPro" id="IPR001128">
    <property type="entry name" value="Cyt_P450"/>
</dbReference>
<dbReference type="GO" id="GO:0020037">
    <property type="term" value="F:heme binding"/>
    <property type="evidence" value="ECO:0007669"/>
    <property type="project" value="InterPro"/>
</dbReference>
<evidence type="ECO:0000256" key="11">
    <source>
        <dbReference type="ARBA" id="ARBA00060577"/>
    </source>
</evidence>
<evidence type="ECO:0000256" key="8">
    <source>
        <dbReference type="ARBA" id="ARBA00023136"/>
    </source>
</evidence>
<dbReference type="FunFam" id="1.10.630.10:FF:000057">
    <property type="entry name" value="Cytochrome P450 724B1"/>
    <property type="match status" value="1"/>
</dbReference>
<reference evidence="18" key="1">
    <citation type="submission" date="2025-08" db="UniProtKB">
        <authorList>
            <consortium name="RefSeq"/>
        </authorList>
    </citation>
    <scope>IDENTIFICATION</scope>
    <source>
        <tissue evidence="18">Leaf</tissue>
    </source>
</reference>
<dbReference type="PANTHER" id="PTHR24286:SF159">
    <property type="entry name" value="CYTOCHROME P450, FAMILY 724, SUBFAMILY A, POLYPEPTIDE 1"/>
    <property type="match status" value="1"/>
</dbReference>
<evidence type="ECO:0000256" key="4">
    <source>
        <dbReference type="ARBA" id="ARBA00022692"/>
    </source>
</evidence>
<proteinExistence type="inferred from homology"/>
<dbReference type="PRINTS" id="PR00385">
    <property type="entry name" value="P450"/>
</dbReference>
<dbReference type="GO" id="GO:0005506">
    <property type="term" value="F:iron ion binding"/>
    <property type="evidence" value="ECO:0007669"/>
    <property type="project" value="InterPro"/>
</dbReference>